<feature type="transmembrane region" description="Helical" evidence="7">
    <location>
        <begin position="264"/>
        <end position="293"/>
    </location>
</feature>
<keyword evidence="9" id="KW-1185">Reference proteome</keyword>
<reference evidence="9" key="1">
    <citation type="journal article" date="2023" name="Mol. Phylogenet. Evol.">
        <title>Genome-scale phylogeny and comparative genomics of the fungal order Sordariales.</title>
        <authorList>
            <person name="Hensen N."/>
            <person name="Bonometti L."/>
            <person name="Westerberg I."/>
            <person name="Brannstrom I.O."/>
            <person name="Guillou S."/>
            <person name="Cros-Aarteil S."/>
            <person name="Calhoun S."/>
            <person name="Haridas S."/>
            <person name="Kuo A."/>
            <person name="Mondo S."/>
            <person name="Pangilinan J."/>
            <person name="Riley R."/>
            <person name="LaButti K."/>
            <person name="Andreopoulos B."/>
            <person name="Lipzen A."/>
            <person name="Chen C."/>
            <person name="Yan M."/>
            <person name="Daum C."/>
            <person name="Ng V."/>
            <person name="Clum A."/>
            <person name="Steindorff A."/>
            <person name="Ohm R.A."/>
            <person name="Martin F."/>
            <person name="Silar P."/>
            <person name="Natvig D.O."/>
            <person name="Lalanne C."/>
            <person name="Gautier V."/>
            <person name="Ament-Velasquez S.L."/>
            <person name="Kruys A."/>
            <person name="Hutchinson M.I."/>
            <person name="Powell A.J."/>
            <person name="Barry K."/>
            <person name="Miller A.N."/>
            <person name="Grigoriev I.V."/>
            <person name="Debuchy R."/>
            <person name="Gladieux P."/>
            <person name="Hiltunen Thoren M."/>
            <person name="Johannesson H."/>
        </authorList>
    </citation>
    <scope>NUCLEOTIDE SEQUENCE [LARGE SCALE GENOMIC DNA]</scope>
    <source>
        <strain evidence="9">CBS 340.73</strain>
    </source>
</reference>
<dbReference type="AlphaFoldDB" id="A0AAN6N162"/>
<feature type="compositionally biased region" description="Polar residues" evidence="6">
    <location>
        <begin position="774"/>
        <end position="788"/>
    </location>
</feature>
<evidence type="ECO:0000256" key="1">
    <source>
        <dbReference type="ARBA" id="ARBA00004141"/>
    </source>
</evidence>
<feature type="region of interest" description="Disordered" evidence="6">
    <location>
        <begin position="671"/>
        <end position="696"/>
    </location>
</feature>
<name>A0AAN6N162_9PEZI</name>
<dbReference type="EMBL" id="MU853901">
    <property type="protein sequence ID" value="KAK3935933.1"/>
    <property type="molecule type" value="Genomic_DNA"/>
</dbReference>
<keyword evidence="4 7" id="KW-1133">Transmembrane helix</keyword>
<organism evidence="8 9">
    <name type="scientific">Diplogelasinospora grovesii</name>
    <dbReference type="NCBI Taxonomy" id="303347"/>
    <lineage>
        <taxon>Eukaryota</taxon>
        <taxon>Fungi</taxon>
        <taxon>Dikarya</taxon>
        <taxon>Ascomycota</taxon>
        <taxon>Pezizomycotina</taxon>
        <taxon>Sordariomycetes</taxon>
        <taxon>Sordariomycetidae</taxon>
        <taxon>Sordariales</taxon>
        <taxon>Diplogelasinosporaceae</taxon>
        <taxon>Diplogelasinospora</taxon>
    </lineage>
</organism>
<dbReference type="GO" id="GO:0016020">
    <property type="term" value="C:membrane"/>
    <property type="evidence" value="ECO:0007669"/>
    <property type="project" value="UniProtKB-SubCell"/>
</dbReference>
<dbReference type="SUPFAM" id="SSF53474">
    <property type="entry name" value="alpha/beta-Hydrolases"/>
    <property type="match status" value="1"/>
</dbReference>
<dbReference type="InterPro" id="IPR007941">
    <property type="entry name" value="DUF726"/>
</dbReference>
<evidence type="ECO:0000256" key="7">
    <source>
        <dbReference type="SAM" id="Phobius"/>
    </source>
</evidence>
<comment type="subcellular location">
    <subcellularLocation>
        <location evidence="1">Membrane</location>
        <topology evidence="1">Multi-pass membrane protein</topology>
    </subcellularLocation>
</comment>
<dbReference type="PANTHER" id="PTHR17920:SF22">
    <property type="entry name" value="DUF726 DOMAIN PROTEIN (AFU_ORTHOLOGUE AFUA_2G12860)"/>
    <property type="match status" value="1"/>
</dbReference>
<dbReference type="Pfam" id="PF05277">
    <property type="entry name" value="DUF726"/>
    <property type="match status" value="1"/>
</dbReference>
<evidence type="ECO:0000256" key="5">
    <source>
        <dbReference type="ARBA" id="ARBA00023136"/>
    </source>
</evidence>
<gene>
    <name evidence="8" type="ORF">QBC46DRAFT_420992</name>
</gene>
<evidence type="ECO:0000256" key="2">
    <source>
        <dbReference type="ARBA" id="ARBA00009824"/>
    </source>
</evidence>
<evidence type="ECO:0000256" key="6">
    <source>
        <dbReference type="SAM" id="MobiDB-lite"/>
    </source>
</evidence>
<dbReference type="Proteomes" id="UP001303473">
    <property type="component" value="Unassembled WGS sequence"/>
</dbReference>
<accession>A0AAN6N162</accession>
<comment type="caution">
    <text evidence="8">The sequence shown here is derived from an EMBL/GenBank/DDBJ whole genome shotgun (WGS) entry which is preliminary data.</text>
</comment>
<comment type="similarity">
    <text evidence="2">Belongs to the TMCO4 family.</text>
</comment>
<evidence type="ECO:0000256" key="3">
    <source>
        <dbReference type="ARBA" id="ARBA00022692"/>
    </source>
</evidence>
<feature type="region of interest" description="Disordered" evidence="6">
    <location>
        <begin position="45"/>
        <end position="81"/>
    </location>
</feature>
<dbReference type="InterPro" id="IPR029058">
    <property type="entry name" value="AB_hydrolase_fold"/>
</dbReference>
<keyword evidence="5 7" id="KW-0472">Membrane</keyword>
<feature type="compositionally biased region" description="Acidic residues" evidence="6">
    <location>
        <begin position="826"/>
        <end position="841"/>
    </location>
</feature>
<proteinExistence type="inferred from homology"/>
<sequence>MAPLASDPRQLLVVLNLAKRKALYKLVCEVTGWMRSQLELKEDNGGAAPLFHSSQSRNDSPEDNPPSISQQQQYTPPPVPVTPELIRLRQAALAHFDEWRKEVLTKLKEVVSADDDAKIVEERRKRGERVAAVASPGESLIDFGESAQNANEAEAQREKDVAALQALYHAIPTRLVTIPLRDREETLSCILLLLLSTGAYSADSRALAVYLCSALALPLSLLIQEETEIARSLVESSTSDAAKQQMSADAEAQKRKQENQNARYWKVGLASVAGAAIIGVTGGLAAPVVAGAIGGIMGSVGLGSVASFLGIFWMNGALVGTLFGAFGARMTGEMVDQYAREVEDFKFLPLKDEFGPQFKGPKNKDTRRLRVTIGVNGWLNHKSDITKPWRYLSDDSEVFALRYEMKPLLALGQSLEGLVSSYAWSMVKVEILKRTVLATLWSALWPAYLLSVASNVDNPFSLAKNRSEKAGKILADALINKVQGERPVTLVGYSLGARVIYFCLRSLVERRAFGLVDNVVFIGAPIPSNRVHWQMMRSVVSGKMFNVYSENDYILAFLYRATSMQMGIAGLQEIKDIEGVENINLSEEVQGHLRYPDIMAQILARCQFPVIKEAAQQPIAKEEEGAGILVMDNDGSRTGNLIDFDGLAVPEPKTLITGKKGIAGELVRANTQPPPQPTRPMMPEQEQNKQRGTVTRAKTTSLVSTHDPLAGDVADALSNLHRPPTLEQKGTNTISAVGSTENDRIIRDIARATAAKTEDRRKIVPLAAAPNPRQAVSTQPTTTFKQANTTAPAPPPLPLTSSHDHHNHDDSDSDDDSYVGIKMVDNDDDDLDYLEPTPIDE</sequence>
<dbReference type="PANTHER" id="PTHR17920">
    <property type="entry name" value="TRANSMEMBRANE AND COILED-COIL DOMAIN-CONTAINING PROTEIN 4 TMCO4"/>
    <property type="match status" value="1"/>
</dbReference>
<protein>
    <submittedName>
        <fullName evidence="8">Uncharacterized protein</fullName>
    </submittedName>
</protein>
<evidence type="ECO:0000313" key="8">
    <source>
        <dbReference type="EMBL" id="KAK3935933.1"/>
    </source>
</evidence>
<keyword evidence="3 7" id="KW-0812">Transmembrane</keyword>
<feature type="transmembrane region" description="Helical" evidence="7">
    <location>
        <begin position="305"/>
        <end position="328"/>
    </location>
</feature>
<evidence type="ECO:0000313" key="9">
    <source>
        <dbReference type="Proteomes" id="UP001303473"/>
    </source>
</evidence>
<feature type="region of interest" description="Disordered" evidence="6">
    <location>
        <begin position="767"/>
        <end position="841"/>
    </location>
</feature>
<evidence type="ECO:0000256" key="4">
    <source>
        <dbReference type="ARBA" id="ARBA00022989"/>
    </source>
</evidence>